<comment type="caution">
    <text evidence="1">The sequence shown here is derived from an EMBL/GenBank/DDBJ whole genome shotgun (WGS) entry which is preliminary data.</text>
</comment>
<keyword evidence="1" id="KW-0378">Hydrolase</keyword>
<dbReference type="Proteomes" id="UP000076023">
    <property type="component" value="Unassembled WGS sequence"/>
</dbReference>
<sequence length="637" mass="71487">MTTFDIFDTVITRAVAAPRHIFDVLEQRLAHGYPVRGLAKARVEAEKLAGERLRHERDPRLDEIYSELQALLHIDAEVMAAILSEELALELDYVRPHPPGASLLKAARADNTFGGFLSDMYLPGDFVKQLLAKCGLWQVGDRLWMSCETGASKHQGTLFQRVKDDCGAHYSDWTHVGDNPHSDGHSPAALGIRSILLEPPSQHVILIRSREESQYRANGALALARRSDRPADQSAHLRNVWDFGAEIAGPIVYWLYTEILRAAEREGVTDLCFLARDGQILHRLSQSLAARHGGIRCHYVAASRQAFHLAGVRAIDDRIKQWLFAEPETLRAIDVLDRLHLRDRLATEFSAFLQPHDLREDSFVGSRQDLVWAFLTRPEIAEAILQQAQAERDLIQRYFAQFALGPCPAIVDIGWGGNLQASLQAILADRDGDASFKGYYLGLFSLNSAVRSGDATGLLFDHRQENAEIWREAVSLLELIFSADHAGVTGFHSEADGSVHPVLRPAESWRPQMDWGVKTLQDAIVASARRLETENVLIGKEDAVDLLLNFIRRPNPAHVRCLSSWPCQSEQNRATADPFLPAIRVSDILAAGLGTRIVREYWPSGLRVANGPGKYFLFATFRRLRLLRRLKTLRFHR</sequence>
<evidence type="ECO:0000313" key="1">
    <source>
        <dbReference type="EMBL" id="GAT31762.1"/>
    </source>
</evidence>
<protein>
    <submittedName>
        <fullName evidence="1">Haloacid dehalogenase-like hydrolase</fullName>
    </submittedName>
</protein>
<dbReference type="AlphaFoldDB" id="A0A146G2P6"/>
<evidence type="ECO:0000313" key="2">
    <source>
        <dbReference type="Proteomes" id="UP000076023"/>
    </source>
</evidence>
<accession>A0A146G2P6</accession>
<dbReference type="RefSeq" id="WP_075077646.1">
    <property type="nucleotide sequence ID" value="NZ_BDCO01000002.1"/>
</dbReference>
<keyword evidence="2" id="KW-1185">Reference proteome</keyword>
<dbReference type="Gene3D" id="1.10.150.400">
    <property type="match status" value="1"/>
</dbReference>
<dbReference type="STRING" id="690879.TSACC_2156"/>
<reference evidence="2" key="1">
    <citation type="journal article" date="2017" name="Genome Announc.">
        <title>Draft Genome Sequence of Terrimicrobium sacchariphilum NM-5T, a Facultative Anaerobic Soil Bacterium of the Class Spartobacteria.</title>
        <authorList>
            <person name="Qiu Y.L."/>
            <person name="Tourlousse D.M."/>
            <person name="Matsuura N."/>
            <person name="Ohashi A."/>
            <person name="Sekiguchi Y."/>
        </authorList>
    </citation>
    <scope>NUCLEOTIDE SEQUENCE [LARGE SCALE GENOMIC DNA]</scope>
    <source>
        <strain evidence="2">NM-5</strain>
    </source>
</reference>
<dbReference type="SUPFAM" id="SSF56784">
    <property type="entry name" value="HAD-like"/>
    <property type="match status" value="1"/>
</dbReference>
<dbReference type="InterPro" id="IPR036412">
    <property type="entry name" value="HAD-like_sf"/>
</dbReference>
<dbReference type="Gene3D" id="3.40.50.1000">
    <property type="entry name" value="HAD superfamily/HAD-like"/>
    <property type="match status" value="1"/>
</dbReference>
<organism evidence="1 2">
    <name type="scientific">Terrimicrobium sacchariphilum</name>
    <dbReference type="NCBI Taxonomy" id="690879"/>
    <lineage>
        <taxon>Bacteria</taxon>
        <taxon>Pseudomonadati</taxon>
        <taxon>Verrucomicrobiota</taxon>
        <taxon>Terrimicrobiia</taxon>
        <taxon>Terrimicrobiales</taxon>
        <taxon>Terrimicrobiaceae</taxon>
        <taxon>Terrimicrobium</taxon>
    </lineage>
</organism>
<dbReference type="GO" id="GO:0016787">
    <property type="term" value="F:hydrolase activity"/>
    <property type="evidence" value="ECO:0007669"/>
    <property type="project" value="UniProtKB-KW"/>
</dbReference>
<dbReference type="EMBL" id="BDCO01000002">
    <property type="protein sequence ID" value="GAT31762.1"/>
    <property type="molecule type" value="Genomic_DNA"/>
</dbReference>
<dbReference type="InterPro" id="IPR023214">
    <property type="entry name" value="HAD_sf"/>
</dbReference>
<gene>
    <name evidence="1" type="ORF">TSACC_2156</name>
</gene>
<dbReference type="OrthoDB" id="9816564at2"/>
<dbReference type="InParanoid" id="A0A146G2P6"/>
<name>A0A146G2P6_TERSA</name>
<proteinExistence type="predicted"/>